<evidence type="ECO:0000313" key="3">
    <source>
        <dbReference type="Proteomes" id="UP000002012"/>
    </source>
</evidence>
<dbReference type="AlphaFoldDB" id="D4H2A4"/>
<evidence type="ECO:0008006" key="4">
    <source>
        <dbReference type="Google" id="ProtNLM"/>
    </source>
</evidence>
<dbReference type="EMBL" id="CP001968">
    <property type="protein sequence ID" value="ADD68895.1"/>
    <property type="molecule type" value="Genomic_DNA"/>
</dbReference>
<gene>
    <name evidence="2" type="ordered locus">Dacet_2133</name>
</gene>
<evidence type="ECO:0000256" key="1">
    <source>
        <dbReference type="SAM" id="MobiDB-lite"/>
    </source>
</evidence>
<dbReference type="STRING" id="522772.Dacet_2133"/>
<organism evidence="2 3">
    <name type="scientific">Denitrovibrio acetiphilus (strain DSM 12809 / NBRC 114555 / N2460)</name>
    <dbReference type="NCBI Taxonomy" id="522772"/>
    <lineage>
        <taxon>Bacteria</taxon>
        <taxon>Pseudomonadati</taxon>
        <taxon>Deferribacterota</taxon>
        <taxon>Deferribacteres</taxon>
        <taxon>Deferribacterales</taxon>
        <taxon>Geovibrionaceae</taxon>
        <taxon>Denitrovibrio</taxon>
    </lineage>
</organism>
<dbReference type="RefSeq" id="WP_013011398.1">
    <property type="nucleotide sequence ID" value="NC_013943.1"/>
</dbReference>
<feature type="compositionally biased region" description="Low complexity" evidence="1">
    <location>
        <begin position="10"/>
        <end position="26"/>
    </location>
</feature>
<sequence length="108" mass="12166">MDHKKESHENPQYQAQPQQTYYQNTPSHPQQAYYQPNPAYHLKEWFNFREPSYVKGLAVGAGLALVLTNPAVKKALVKGVVKVWGGLQGGVEELKEQIRDVQAEMGGE</sequence>
<dbReference type="Proteomes" id="UP000002012">
    <property type="component" value="Chromosome"/>
</dbReference>
<protein>
    <recommendedName>
        <fullName evidence="4">YtxH domain-containing protein</fullName>
    </recommendedName>
</protein>
<keyword evidence="3" id="KW-1185">Reference proteome</keyword>
<dbReference type="HOGENOM" id="CLU_158500_0_0_0"/>
<name>D4H2A4_DENA2</name>
<dbReference type="PaxDb" id="522772-Dacet_2133"/>
<reference evidence="2 3" key="1">
    <citation type="journal article" date="2010" name="Stand. Genomic Sci.">
        <title>Complete genome sequence of Denitrovibrio acetiphilus type strain (N2460).</title>
        <authorList>
            <person name="Kiss H."/>
            <person name="Lang E."/>
            <person name="Lapidus A."/>
            <person name="Copeland A."/>
            <person name="Nolan M."/>
            <person name="Glavina Del Rio T."/>
            <person name="Chen F."/>
            <person name="Lucas S."/>
            <person name="Tice H."/>
            <person name="Cheng J.F."/>
            <person name="Han C."/>
            <person name="Goodwin L."/>
            <person name="Pitluck S."/>
            <person name="Liolios K."/>
            <person name="Pati A."/>
            <person name="Ivanova N."/>
            <person name="Mavromatis K."/>
            <person name="Chen A."/>
            <person name="Palaniappan K."/>
            <person name="Land M."/>
            <person name="Hauser L."/>
            <person name="Chang Y.J."/>
            <person name="Jeffries C.D."/>
            <person name="Detter J.C."/>
            <person name="Brettin T."/>
            <person name="Spring S."/>
            <person name="Rohde M."/>
            <person name="Goker M."/>
            <person name="Woyke T."/>
            <person name="Bristow J."/>
            <person name="Eisen J.A."/>
            <person name="Markowitz V."/>
            <person name="Hugenholtz P."/>
            <person name="Kyrpides N.C."/>
            <person name="Klenk H.P."/>
        </authorList>
    </citation>
    <scope>NUCLEOTIDE SEQUENCE [LARGE SCALE GENOMIC DNA]</scope>
    <source>
        <strain evidence="3">DSM 12809 / NBRC 114555 / N2460</strain>
    </source>
</reference>
<evidence type="ECO:0000313" key="2">
    <source>
        <dbReference type="EMBL" id="ADD68895.1"/>
    </source>
</evidence>
<proteinExistence type="predicted"/>
<feature type="region of interest" description="Disordered" evidence="1">
    <location>
        <begin position="1"/>
        <end position="27"/>
    </location>
</feature>
<dbReference type="KEGG" id="dap:Dacet_2133"/>
<dbReference type="InParanoid" id="D4H2A4"/>
<accession>D4H2A4</accession>